<evidence type="ECO:0000256" key="6">
    <source>
        <dbReference type="ARBA" id="ARBA00022989"/>
    </source>
</evidence>
<dbReference type="PROSITE" id="PS00237">
    <property type="entry name" value="G_PROTEIN_RECEP_F1_1"/>
    <property type="match status" value="1"/>
</dbReference>
<feature type="transmembrane region" description="Helical" evidence="13">
    <location>
        <begin position="214"/>
        <end position="235"/>
    </location>
</feature>
<dbReference type="InterPro" id="IPR000725">
    <property type="entry name" value="Olfact_rcpt"/>
</dbReference>
<keyword evidence="5" id="KW-0552">Olfaction</keyword>
<evidence type="ECO:0000259" key="14">
    <source>
        <dbReference type="PROSITE" id="PS50262"/>
    </source>
</evidence>
<dbReference type="FunFam" id="1.20.1070.10:FF:000024">
    <property type="entry name" value="Olfactory receptor"/>
    <property type="match status" value="1"/>
</dbReference>
<keyword evidence="8 13" id="KW-0472">Membrane</keyword>
<protein>
    <submittedName>
        <fullName evidence="16">Olfactory receptor 142-like</fullName>
    </submittedName>
</protein>
<evidence type="ECO:0000256" key="5">
    <source>
        <dbReference type="ARBA" id="ARBA00022725"/>
    </source>
</evidence>
<keyword evidence="7" id="KW-0297">G-protein coupled receptor</keyword>
<dbReference type="GO" id="GO:0005886">
    <property type="term" value="C:plasma membrane"/>
    <property type="evidence" value="ECO:0007669"/>
    <property type="project" value="UniProtKB-SubCell"/>
</dbReference>
<dbReference type="GO" id="GO:0004984">
    <property type="term" value="F:olfactory receptor activity"/>
    <property type="evidence" value="ECO:0007669"/>
    <property type="project" value="InterPro"/>
</dbReference>
<dbReference type="PRINTS" id="PR00245">
    <property type="entry name" value="OLFACTORYR"/>
</dbReference>
<evidence type="ECO:0000256" key="4">
    <source>
        <dbReference type="ARBA" id="ARBA00022692"/>
    </source>
</evidence>
<dbReference type="PROSITE" id="PS50262">
    <property type="entry name" value="G_PROTEIN_RECEP_F1_2"/>
    <property type="match status" value="1"/>
</dbReference>
<dbReference type="PANTHER" id="PTHR26451:SF871">
    <property type="entry name" value="ODORANT RECEPTOR-RELATED"/>
    <property type="match status" value="1"/>
</dbReference>
<proteinExistence type="predicted"/>
<feature type="transmembrane region" description="Helical" evidence="13">
    <location>
        <begin position="157"/>
        <end position="178"/>
    </location>
</feature>
<feature type="transmembrane region" description="Helical" evidence="13">
    <location>
        <begin position="48"/>
        <end position="67"/>
    </location>
</feature>
<evidence type="ECO:0000256" key="11">
    <source>
        <dbReference type="ARBA" id="ARBA00023180"/>
    </source>
</evidence>
<dbReference type="Proteomes" id="UP000694890">
    <property type="component" value="Linkage group LG1"/>
</dbReference>
<dbReference type="Pfam" id="PF13853">
    <property type="entry name" value="7tm_4"/>
    <property type="match status" value="1"/>
</dbReference>
<dbReference type="GO" id="GO:0005549">
    <property type="term" value="F:odorant binding"/>
    <property type="evidence" value="ECO:0007669"/>
    <property type="project" value="TreeGrafter"/>
</dbReference>
<organism evidence="15 16">
    <name type="scientific">Lates calcarifer</name>
    <name type="common">Barramundi</name>
    <name type="synonym">Holocentrus calcarifer</name>
    <dbReference type="NCBI Taxonomy" id="8187"/>
    <lineage>
        <taxon>Eukaryota</taxon>
        <taxon>Metazoa</taxon>
        <taxon>Chordata</taxon>
        <taxon>Craniata</taxon>
        <taxon>Vertebrata</taxon>
        <taxon>Euteleostomi</taxon>
        <taxon>Actinopterygii</taxon>
        <taxon>Neopterygii</taxon>
        <taxon>Teleostei</taxon>
        <taxon>Neoteleostei</taxon>
        <taxon>Acanthomorphata</taxon>
        <taxon>Carangaria</taxon>
        <taxon>Carangaria incertae sedis</taxon>
        <taxon>Centropomidae</taxon>
        <taxon>Lates</taxon>
    </lineage>
</organism>
<dbReference type="SUPFAM" id="SSF81321">
    <property type="entry name" value="Family A G protein-coupled receptor-like"/>
    <property type="match status" value="1"/>
</dbReference>
<evidence type="ECO:0000256" key="13">
    <source>
        <dbReference type="SAM" id="Phobius"/>
    </source>
</evidence>
<accession>A0AAJ7PSN3</accession>
<dbReference type="InterPro" id="IPR052921">
    <property type="entry name" value="GPCR1_Superfamily_Member"/>
</dbReference>
<keyword evidence="4 13" id="KW-0812">Transmembrane</keyword>
<feature type="transmembrane region" description="Helical" evidence="13">
    <location>
        <begin position="9"/>
        <end position="28"/>
    </location>
</feature>
<feature type="transmembrane region" description="Helical" evidence="13">
    <location>
        <begin position="74"/>
        <end position="94"/>
    </location>
</feature>
<evidence type="ECO:0000313" key="16">
    <source>
        <dbReference type="RefSeq" id="XP_018537554.1"/>
    </source>
</evidence>
<dbReference type="AlphaFoldDB" id="A0AAJ7PSN3"/>
<keyword evidence="6 13" id="KW-1133">Transmembrane helix</keyword>
<name>A0AAJ7PSN3_LATCA</name>
<keyword evidence="3" id="KW-0716">Sensory transduction</keyword>
<evidence type="ECO:0000256" key="10">
    <source>
        <dbReference type="ARBA" id="ARBA00023170"/>
    </source>
</evidence>
<reference evidence="16" key="1">
    <citation type="submission" date="2025-08" db="UniProtKB">
        <authorList>
            <consortium name="RefSeq"/>
        </authorList>
    </citation>
    <scope>IDENTIFICATION</scope>
    <source>
        <tissue evidence="16">Brain</tissue>
    </source>
</reference>
<evidence type="ECO:0000256" key="8">
    <source>
        <dbReference type="ARBA" id="ARBA00023136"/>
    </source>
</evidence>
<dbReference type="Gene3D" id="1.20.1070.10">
    <property type="entry name" value="Rhodopsin 7-helix transmembrane proteins"/>
    <property type="match status" value="1"/>
</dbReference>
<sequence>MLTLDRQDFRIVTICSLIMDNVSVVRIFTLSGINETMNYRGTIFSLTLLYYCLILFFNISLIIIIILDENLHEPMYVLLCSFCINGLYGTTGFYPKFLFDLLSSSQEISYEGCLLQAFIMYSFACCDLSILAVMAYDRYLAICRPLHYHSFMSKRRLSQLVCFSWLTPLCIFSISIILTSGLKLCGSKIQKLFCVNWIIVKLACPEADTIPNNIVSYATIIIYVSHGFFIIWTYMHLIRTCVTSKDDRVKFMQTCVPHLVSLVTFLFVIVFDLMYMRFGSTDLPQSLQNFIAIEFLLIPPLMNPLIYGFKLTKIRNRILCLLHVLRK</sequence>
<comment type="subcellular location">
    <subcellularLocation>
        <location evidence="1">Cell membrane</location>
        <topology evidence="1">Multi-pass membrane protein</topology>
    </subcellularLocation>
</comment>
<dbReference type="GO" id="GO:0004930">
    <property type="term" value="F:G protein-coupled receptor activity"/>
    <property type="evidence" value="ECO:0007669"/>
    <property type="project" value="UniProtKB-KW"/>
</dbReference>
<keyword evidence="12" id="KW-0807">Transducer</keyword>
<gene>
    <name evidence="16" type="primary">LOC108886914</name>
</gene>
<keyword evidence="9" id="KW-1015">Disulfide bond</keyword>
<evidence type="ECO:0000256" key="3">
    <source>
        <dbReference type="ARBA" id="ARBA00022606"/>
    </source>
</evidence>
<keyword evidence="10" id="KW-0675">Receptor</keyword>
<feature type="transmembrane region" description="Helical" evidence="13">
    <location>
        <begin position="290"/>
        <end position="309"/>
    </location>
</feature>
<evidence type="ECO:0000256" key="2">
    <source>
        <dbReference type="ARBA" id="ARBA00022475"/>
    </source>
</evidence>
<feature type="transmembrane region" description="Helical" evidence="13">
    <location>
        <begin position="256"/>
        <end position="278"/>
    </location>
</feature>
<dbReference type="InterPro" id="IPR000276">
    <property type="entry name" value="GPCR_Rhodpsn"/>
</dbReference>
<dbReference type="InterPro" id="IPR017452">
    <property type="entry name" value="GPCR_Rhodpsn_7TM"/>
</dbReference>
<dbReference type="RefSeq" id="XP_018537554.1">
    <property type="nucleotide sequence ID" value="XM_018682038.2"/>
</dbReference>
<dbReference type="PANTHER" id="PTHR26451">
    <property type="entry name" value="G_PROTEIN_RECEP_F1_2 DOMAIN-CONTAINING PROTEIN"/>
    <property type="match status" value="1"/>
</dbReference>
<evidence type="ECO:0000256" key="7">
    <source>
        <dbReference type="ARBA" id="ARBA00023040"/>
    </source>
</evidence>
<keyword evidence="2" id="KW-1003">Cell membrane</keyword>
<evidence type="ECO:0000313" key="15">
    <source>
        <dbReference type="Proteomes" id="UP000694890"/>
    </source>
</evidence>
<keyword evidence="11" id="KW-0325">Glycoprotein</keyword>
<dbReference type="GeneID" id="108886914"/>
<evidence type="ECO:0000256" key="12">
    <source>
        <dbReference type="ARBA" id="ARBA00023224"/>
    </source>
</evidence>
<evidence type="ECO:0000256" key="9">
    <source>
        <dbReference type="ARBA" id="ARBA00023157"/>
    </source>
</evidence>
<dbReference type="KEGG" id="lcf:108886914"/>
<evidence type="ECO:0000256" key="1">
    <source>
        <dbReference type="ARBA" id="ARBA00004651"/>
    </source>
</evidence>
<feature type="domain" description="G-protein coupled receptors family 1 profile" evidence="14">
    <location>
        <begin position="57"/>
        <end position="307"/>
    </location>
</feature>
<feature type="transmembrane region" description="Helical" evidence="13">
    <location>
        <begin position="114"/>
        <end position="136"/>
    </location>
</feature>